<evidence type="ECO:0000313" key="4">
    <source>
        <dbReference type="EMBL" id="SFZ98429.1"/>
    </source>
</evidence>
<reference evidence="4" key="1">
    <citation type="submission" date="2016-10" db="EMBL/GenBank/DDBJ databases">
        <authorList>
            <person name="de Groot N.N."/>
        </authorList>
    </citation>
    <scope>NUCLEOTIDE SEQUENCE</scope>
</reference>
<evidence type="ECO:0000256" key="2">
    <source>
        <dbReference type="ARBA" id="ARBA00023118"/>
    </source>
</evidence>
<dbReference type="GO" id="GO:0051607">
    <property type="term" value="P:defense response to virus"/>
    <property type="evidence" value="ECO:0007669"/>
    <property type="project" value="UniProtKB-KW"/>
</dbReference>
<dbReference type="Pfam" id="PF22335">
    <property type="entry name" value="Cas10-Cmr2_palm2"/>
    <property type="match status" value="1"/>
</dbReference>
<dbReference type="InterPro" id="IPR043128">
    <property type="entry name" value="Rev_trsase/Diguanyl_cyclase"/>
</dbReference>
<dbReference type="GO" id="GO:0000166">
    <property type="term" value="F:nucleotide binding"/>
    <property type="evidence" value="ECO:0007669"/>
    <property type="project" value="UniProtKB-KW"/>
</dbReference>
<dbReference type="AlphaFoldDB" id="A0A1W1EEF1"/>
<keyword evidence="1" id="KW-0547">Nucleotide-binding</keyword>
<protein>
    <recommendedName>
        <fullName evidence="3">Cas10/Cmr2 second palm domain-containing protein</fullName>
    </recommendedName>
</protein>
<evidence type="ECO:0000259" key="3">
    <source>
        <dbReference type="Pfam" id="PF22335"/>
    </source>
</evidence>
<organism evidence="4">
    <name type="scientific">hydrothermal vent metagenome</name>
    <dbReference type="NCBI Taxonomy" id="652676"/>
    <lineage>
        <taxon>unclassified sequences</taxon>
        <taxon>metagenomes</taxon>
        <taxon>ecological metagenomes</taxon>
    </lineage>
</organism>
<dbReference type="EMBL" id="FPKX01000049">
    <property type="protein sequence ID" value="SFZ98429.1"/>
    <property type="molecule type" value="Genomic_DNA"/>
</dbReference>
<dbReference type="InterPro" id="IPR054767">
    <property type="entry name" value="Cas10-Cmr2_palm2"/>
</dbReference>
<name>A0A1W1EEF1_9ZZZZ</name>
<sequence>MAYLYGASVQGIQDFIFKTNRLQEIVGASEIVKSIQDKFSSEYKPKEVLLNAAGNMKAVFDKEECEKVVLLFPQHVMNLAYGVSISQAVVSMIEDTPTQEEINELEKKLKIQRNKPTIPLDMGLGIFKVNPSTAKPIIADTTNRDKATNQKLKENTKFFEKNANARNFKSLSELSNGKNKIAVIHADGNGLGIIIPKLKSMGLTLSLFSKKLDEATQNAFNRAKDDDMRIRDVILGGDDMVVLCSADDALRFTKNYLTYFEEETQHVIGHKFTACAGIAYMNEKYPFHYAIDLAEELCTKTKKHAKKINQDMAPSSLMFHNIQGSNYQNWKKFVEDELTVANDKRVESEDSNSTVRLDFGPYYLNEVNQPSIETFMEIIELYAKENSPISKLRSWMGELYKSDEYAKRILDRINVMSQQNSDWDEKLINKKLNSLYASLSTSNLIVQKDSEKNKYRNEVNLHKTPIYDILQILAATEVK</sequence>
<accession>A0A1W1EEF1</accession>
<keyword evidence="2" id="KW-0051">Antiviral defense</keyword>
<gene>
    <name evidence="4" type="ORF">MNB_SV-5-1117</name>
</gene>
<proteinExistence type="predicted"/>
<dbReference type="Gene3D" id="3.30.70.270">
    <property type="match status" value="1"/>
</dbReference>
<evidence type="ECO:0000256" key="1">
    <source>
        <dbReference type="ARBA" id="ARBA00022741"/>
    </source>
</evidence>
<feature type="domain" description="Cas10/Cmr2 second palm" evidence="3">
    <location>
        <begin position="181"/>
        <end position="306"/>
    </location>
</feature>